<evidence type="ECO:0000256" key="1">
    <source>
        <dbReference type="ARBA" id="ARBA00007074"/>
    </source>
</evidence>
<dbReference type="PANTHER" id="PTHR47053">
    <property type="entry name" value="MUREIN DD-ENDOPEPTIDASE MEPH-RELATED"/>
    <property type="match status" value="1"/>
</dbReference>
<organism evidence="7 8">
    <name type="scientific">Candidatus Nomurabacteria bacterium RIFCSPHIGHO2_02_FULL_42_19</name>
    <dbReference type="NCBI Taxonomy" id="1801756"/>
    <lineage>
        <taxon>Bacteria</taxon>
        <taxon>Candidatus Nomuraibacteriota</taxon>
    </lineage>
</organism>
<dbReference type="Pfam" id="PF00877">
    <property type="entry name" value="NLPC_P60"/>
    <property type="match status" value="1"/>
</dbReference>
<evidence type="ECO:0000313" key="7">
    <source>
        <dbReference type="EMBL" id="OGI76088.1"/>
    </source>
</evidence>
<dbReference type="GO" id="GO:0006508">
    <property type="term" value="P:proteolysis"/>
    <property type="evidence" value="ECO:0007669"/>
    <property type="project" value="UniProtKB-KW"/>
</dbReference>
<dbReference type="Gene3D" id="3.90.1720.10">
    <property type="entry name" value="endopeptidase domain like (from Nostoc punctiforme)"/>
    <property type="match status" value="1"/>
</dbReference>
<keyword evidence="2" id="KW-0645">Protease</keyword>
<dbReference type="STRING" id="1801756.A3C67_01885"/>
<dbReference type="InterPro" id="IPR051202">
    <property type="entry name" value="Peptidase_C40"/>
</dbReference>
<evidence type="ECO:0000256" key="2">
    <source>
        <dbReference type="ARBA" id="ARBA00022670"/>
    </source>
</evidence>
<reference evidence="7 8" key="1">
    <citation type="journal article" date="2016" name="Nat. Commun.">
        <title>Thousands of microbial genomes shed light on interconnected biogeochemical processes in an aquifer system.</title>
        <authorList>
            <person name="Anantharaman K."/>
            <person name="Brown C.T."/>
            <person name="Hug L.A."/>
            <person name="Sharon I."/>
            <person name="Castelle C.J."/>
            <person name="Probst A.J."/>
            <person name="Thomas B.C."/>
            <person name="Singh A."/>
            <person name="Wilkins M.J."/>
            <person name="Karaoz U."/>
            <person name="Brodie E.L."/>
            <person name="Williams K.H."/>
            <person name="Hubbard S.S."/>
            <person name="Banfield J.F."/>
        </authorList>
    </citation>
    <scope>NUCLEOTIDE SEQUENCE [LARGE SCALE GENOMIC DNA]</scope>
</reference>
<dbReference type="PROSITE" id="PS51935">
    <property type="entry name" value="NLPC_P60"/>
    <property type="match status" value="1"/>
</dbReference>
<evidence type="ECO:0000259" key="6">
    <source>
        <dbReference type="PROSITE" id="PS51935"/>
    </source>
</evidence>
<keyword evidence="4" id="KW-0788">Thiol protease</keyword>
<evidence type="ECO:0000256" key="3">
    <source>
        <dbReference type="ARBA" id="ARBA00022801"/>
    </source>
</evidence>
<feature type="domain" description="NlpC/P60" evidence="6">
    <location>
        <begin position="260"/>
        <end position="397"/>
    </location>
</feature>
<dbReference type="GO" id="GO:0008234">
    <property type="term" value="F:cysteine-type peptidase activity"/>
    <property type="evidence" value="ECO:0007669"/>
    <property type="project" value="UniProtKB-KW"/>
</dbReference>
<evidence type="ECO:0000256" key="4">
    <source>
        <dbReference type="ARBA" id="ARBA00022807"/>
    </source>
</evidence>
<dbReference type="SUPFAM" id="SSF54001">
    <property type="entry name" value="Cysteine proteinases"/>
    <property type="match status" value="1"/>
</dbReference>
<keyword evidence="3" id="KW-0378">Hydrolase</keyword>
<accession>A0A1F6W2C9</accession>
<evidence type="ECO:0000313" key="8">
    <source>
        <dbReference type="Proteomes" id="UP000179275"/>
    </source>
</evidence>
<proteinExistence type="inferred from homology"/>
<dbReference type="AlphaFoldDB" id="A0A1F6W2C9"/>
<gene>
    <name evidence="7" type="ORF">A3C67_01885</name>
</gene>
<comment type="similarity">
    <text evidence="1">Belongs to the peptidase C40 family.</text>
</comment>
<protein>
    <recommendedName>
        <fullName evidence="6">NlpC/P60 domain-containing protein</fullName>
    </recommendedName>
</protein>
<feature type="transmembrane region" description="Helical" evidence="5">
    <location>
        <begin position="154"/>
        <end position="173"/>
    </location>
</feature>
<evidence type="ECO:0000256" key="5">
    <source>
        <dbReference type="SAM" id="Phobius"/>
    </source>
</evidence>
<dbReference type="EMBL" id="MFUG01000011">
    <property type="protein sequence ID" value="OGI76088.1"/>
    <property type="molecule type" value="Genomic_DNA"/>
</dbReference>
<dbReference type="PANTHER" id="PTHR47053:SF1">
    <property type="entry name" value="MUREIN DD-ENDOPEPTIDASE MEPH-RELATED"/>
    <property type="match status" value="1"/>
</dbReference>
<feature type="transmembrane region" description="Helical" evidence="5">
    <location>
        <begin position="194"/>
        <end position="211"/>
    </location>
</feature>
<keyword evidence="5" id="KW-0472">Membrane</keyword>
<keyword evidence="5" id="KW-0812">Transmembrane</keyword>
<dbReference type="InterPro" id="IPR038765">
    <property type="entry name" value="Papain-like_cys_pep_sf"/>
</dbReference>
<name>A0A1F6W2C9_9BACT</name>
<keyword evidence="5" id="KW-1133">Transmembrane helix</keyword>
<feature type="transmembrane region" description="Helical" evidence="5">
    <location>
        <begin position="7"/>
        <end position="26"/>
    </location>
</feature>
<dbReference type="Proteomes" id="UP000179275">
    <property type="component" value="Unassembled WGS sequence"/>
</dbReference>
<sequence>MKRIAQYILILVVMIGLFSPIFNLTAQTVGQCVDGNGVGLPNISFGNCNPPNKWTLTVCFEPKVLQNGQCKPCTPPTVYSVLGGCVTPVSPTLPLCITDRTTGQPINSPCRTISTPTTTSNYHLLAPINIPGGITDFDPSDPNKPNALGEYLNLMLKIFIGLCAVLAVVMIVMGGIEYMTTELVHTKEAGKERITNALLGLLIALGAYALLNTINPDLLKTDIKIDRTIIAYAGAPESSVPFTPISQVALQGLGINCTGSGGNTALASIAQSFGGKTTYSMTARNTANSTTVFADCSSFVAQVYKCAGLNIPGNNTGEMFGGASAVTVTNINGTKINGTELQVGDLLGWKQGGGEQFGHVVMYIGNGNVIDAQRTGVAVRPLNSPQFQGRLKYIKKI</sequence>
<comment type="caution">
    <text evidence="7">The sequence shown here is derived from an EMBL/GenBank/DDBJ whole genome shotgun (WGS) entry which is preliminary data.</text>
</comment>
<dbReference type="InterPro" id="IPR000064">
    <property type="entry name" value="NLP_P60_dom"/>
</dbReference>